<evidence type="ECO:0000313" key="2">
    <source>
        <dbReference type="EMBL" id="EAR26741.1"/>
    </source>
</evidence>
<evidence type="ECO:0000256" key="1">
    <source>
        <dbReference type="SAM" id="SignalP"/>
    </source>
</evidence>
<dbReference type="STRING" id="87626.PTD2_16391"/>
<dbReference type="Proteomes" id="UP000006201">
    <property type="component" value="Unassembled WGS sequence"/>
</dbReference>
<dbReference type="RefSeq" id="WP_009840522.1">
    <property type="nucleotide sequence ID" value="NZ_CH959302.1"/>
</dbReference>
<evidence type="ECO:0000313" key="3">
    <source>
        <dbReference type="Proteomes" id="UP000006201"/>
    </source>
</evidence>
<dbReference type="SUPFAM" id="SSF69304">
    <property type="entry name" value="Tricorn protease N-terminal domain"/>
    <property type="match status" value="1"/>
</dbReference>
<dbReference type="HOGENOM" id="CLU_039282_0_0_6"/>
<dbReference type="eggNOG" id="COG0823">
    <property type="taxonomic scope" value="Bacteria"/>
</dbReference>
<accession>A4CEL2</accession>
<keyword evidence="1" id="KW-0732">Signal</keyword>
<protein>
    <submittedName>
        <fullName evidence="2">Putative orphan protein putative signal peptide</fullName>
    </submittedName>
</protein>
<comment type="caution">
    <text evidence="2">The sequence shown here is derived from an EMBL/GenBank/DDBJ whole genome shotgun (WGS) entry which is preliminary data.</text>
</comment>
<organism evidence="2 3">
    <name type="scientific">Pseudoalteromonas tunicata D2</name>
    <dbReference type="NCBI Taxonomy" id="87626"/>
    <lineage>
        <taxon>Bacteria</taxon>
        <taxon>Pseudomonadati</taxon>
        <taxon>Pseudomonadota</taxon>
        <taxon>Gammaproteobacteria</taxon>
        <taxon>Alteromonadales</taxon>
        <taxon>Pseudoalteromonadaceae</taxon>
        <taxon>Pseudoalteromonas</taxon>
    </lineage>
</organism>
<gene>
    <name evidence="2" type="ORF">PTD2_16391</name>
</gene>
<name>A4CEL2_9GAMM</name>
<proteinExistence type="predicted"/>
<dbReference type="OrthoDB" id="9797498at2"/>
<feature type="signal peptide" evidence="1">
    <location>
        <begin position="1"/>
        <end position="17"/>
    </location>
</feature>
<dbReference type="AlphaFoldDB" id="A4CEL2"/>
<feature type="chain" id="PRO_5002666248" evidence="1">
    <location>
        <begin position="18"/>
        <end position="292"/>
    </location>
</feature>
<reference evidence="2 3" key="1">
    <citation type="submission" date="2006-02" db="EMBL/GenBank/DDBJ databases">
        <authorList>
            <person name="Moran M.A."/>
            <person name="Kjelleberg S."/>
            <person name="Egan S."/>
            <person name="Saunders N."/>
            <person name="Thomas T."/>
            <person name="Ferriera S."/>
            <person name="Johnson J."/>
            <person name="Kravitz S."/>
            <person name="Halpern A."/>
            <person name="Remington K."/>
            <person name="Beeson K."/>
            <person name="Tran B."/>
            <person name="Rogers Y.-H."/>
            <person name="Friedman R."/>
            <person name="Venter J.C."/>
        </authorList>
    </citation>
    <scope>NUCLEOTIDE SEQUENCE [LARGE SCALE GENOMIC DNA]</scope>
    <source>
        <strain evidence="2 3">D2</strain>
    </source>
</reference>
<dbReference type="EMBL" id="AAOH01000009">
    <property type="protein sequence ID" value="EAR26741.1"/>
    <property type="molecule type" value="Genomic_DNA"/>
</dbReference>
<sequence>MKKIIICSAFISVSAWAAGPMGSDIFIADLKQNDVLSVDNITQRLGYDNQPLLTPEGVYYTAGFEKNQQWQTDIMFYDFVTKQTKNLTQSDVSEYSPTLMPSLSALSLIVVEEDGAQKLWSYSLAEPQKRMRIFESIAPVGYHAWGNNNELVMFILGEPHTLQFAQLGKETSKVIAHDIGRTLTYSASIERYAFSLYENGTQWLAQFNPSNGQVDKLLQLPLEVDYFAWREQQLVFAKQSKLYTWSAPQAAPKLWLDLSAYCQTKITRLNFSVDGNQFAFVCDELAVEQSQI</sequence>
<keyword evidence="3" id="KW-1185">Reference proteome</keyword>